<evidence type="ECO:0000313" key="11">
    <source>
        <dbReference type="Proteomes" id="UP001165060"/>
    </source>
</evidence>
<evidence type="ECO:0000256" key="7">
    <source>
        <dbReference type="ARBA" id="ARBA00023136"/>
    </source>
</evidence>
<sequence length="1206" mass="130084">MVFHNIIPTVTKNLDYNRPAITGCITVGSAVPFILFLIYNYTILGNVAGLGAVSDPIQVLQEQAGAGGEALPGLVAGFCFLAITTSLIGFVDGLKTVFDPLLEGKERKNLLIAAAITVPPVAVAIYDKDIFLTALNAGSTFGITTLFLLLPAATAFKERGASVPLVLMVATAVLALSSAFIAPVVPELQTIPVGDITDAVVDAVAPKRKPSGGKIVAGPGAQKAKASAASPRSASATPRSSSAVGTRAVSKSTASSRLRNQQESAIPSPGQFTPTEFKKGGGSTPRSTKSGGSTPRSSSASRASPDKTTVAGSRLYHRARQQQKALDQKRSEKPYKCTFEPQFATSGASRGSVARAKGESPRGRGETSESASGQERFECLYRNALSTKERHEKVSTESRENPKDCTFSPALQSKQPANHESLSGMRRMEQLYADAQRMKAKVQMLKATERKKAELFSPQINKKSKDMAKYREKDFAERLYRDERQSQGKFGKLASEKMKRDLSGCSFQPKIKRSTSAPKTRPSWADSDLPVSDRLYGYNNKINAKKAVLVEEAEAQLQRETPFKPNLSASIYNKMNNYGSTSASSAAGGDPNQFFERLSQKGGAQEKTAKREALLREERKQYTFTPRIPKRRATSAPKSRPTWMENDENSNAVSNVSKDGPKTPVFSRLYESRHKADEERMTTREELFLAEMEECTFSPAIPLKKHEKDKISNRTPVWERLHDDKMSMQMLRDEIKATDELIGCTFQPKTPEVKDKVLKKKLENAGFSDANILNRLTKVDTKKSEKLEAEKAKLELKECSFKPALNHKHRKPASKILDKSGKSKSRSGSIYERLHEDAKMQMIVLENMKREAEKEALADCTFKPTVGVDIDIDGDSGVWGGEDLGPEGGGGGAGGGRRESRIEKLAEPKVVVDTRFNLERQKSVVVQARVGVNNKEKAQIGEVPVVTVKSEKEKAVMGGIVGDIVKEIGGGDPSIPGSVGGKGKGKGNADKVAERVREKVAAAKAAEEKKVEAAGKKAEAEAEAEAEKAAREREAAAKERREAAEAEAAAAARAKQEQGKKPPRQAAPSAGSVDMDDLFGLGPATSPPSPVKVAEDQRSLVSEATFHSARHSSGGAPPADPSATAGAAAHPGHHHHRTADQESETTYNSFPPSPALAGLEGAAAPAADLDLASDGTPEEERGRPKDEQIDEFLSWQAEMERKLGGN</sequence>
<feature type="compositionally biased region" description="Polar residues" evidence="8">
    <location>
        <begin position="409"/>
        <end position="421"/>
    </location>
</feature>
<feature type="compositionally biased region" description="Basic and acidic residues" evidence="8">
    <location>
        <begin position="326"/>
        <end position="335"/>
    </location>
</feature>
<feature type="compositionally biased region" description="Basic and acidic residues" evidence="8">
    <location>
        <begin position="356"/>
        <end position="367"/>
    </location>
</feature>
<keyword evidence="7 9" id="KW-0472">Membrane</keyword>
<feature type="transmembrane region" description="Helical" evidence="9">
    <location>
        <begin position="132"/>
        <end position="153"/>
    </location>
</feature>
<evidence type="ECO:0000256" key="9">
    <source>
        <dbReference type="SAM" id="Phobius"/>
    </source>
</evidence>
<evidence type="ECO:0000313" key="10">
    <source>
        <dbReference type="EMBL" id="GMI22838.1"/>
    </source>
</evidence>
<feature type="compositionally biased region" description="Low complexity" evidence="8">
    <location>
        <begin position="1155"/>
        <end position="1175"/>
    </location>
</feature>
<dbReference type="EMBL" id="BRYB01000104">
    <property type="protein sequence ID" value="GMI22838.1"/>
    <property type="molecule type" value="Genomic_DNA"/>
</dbReference>
<feature type="compositionally biased region" description="Basic and acidic residues" evidence="8">
    <location>
        <begin position="387"/>
        <end position="403"/>
    </location>
</feature>
<dbReference type="PANTHER" id="PTHR37028:SF4">
    <property type="entry name" value="ALMS MOTIF DOMAIN-CONTAINING PROTEIN"/>
    <property type="match status" value="1"/>
</dbReference>
<feature type="region of interest" description="Disordered" evidence="8">
    <location>
        <begin position="209"/>
        <end position="423"/>
    </location>
</feature>
<dbReference type="Proteomes" id="UP001165060">
    <property type="component" value="Unassembled WGS sequence"/>
</dbReference>
<feature type="compositionally biased region" description="Low complexity" evidence="8">
    <location>
        <begin position="1111"/>
        <end position="1130"/>
    </location>
</feature>
<evidence type="ECO:0000256" key="4">
    <source>
        <dbReference type="ARBA" id="ARBA00022519"/>
    </source>
</evidence>
<evidence type="ECO:0000256" key="5">
    <source>
        <dbReference type="ARBA" id="ARBA00022692"/>
    </source>
</evidence>
<keyword evidence="5 9" id="KW-0812">Transmembrane</keyword>
<dbReference type="PANTHER" id="PTHR37028">
    <property type="entry name" value="UNNAMED PRODUCT-RELATED"/>
    <property type="match status" value="1"/>
</dbReference>
<feature type="transmembrane region" description="Helical" evidence="9">
    <location>
        <begin position="20"/>
        <end position="41"/>
    </location>
</feature>
<evidence type="ECO:0000256" key="8">
    <source>
        <dbReference type="SAM" id="MobiDB-lite"/>
    </source>
</evidence>
<feature type="compositionally biased region" description="Gly residues" evidence="8">
    <location>
        <begin position="968"/>
        <end position="982"/>
    </location>
</feature>
<proteinExistence type="predicted"/>
<evidence type="ECO:0000256" key="1">
    <source>
        <dbReference type="ARBA" id="ARBA00004429"/>
    </source>
</evidence>
<organism evidence="10 11">
    <name type="scientific">Tetraparma gracilis</name>
    <dbReference type="NCBI Taxonomy" id="2962635"/>
    <lineage>
        <taxon>Eukaryota</taxon>
        <taxon>Sar</taxon>
        <taxon>Stramenopiles</taxon>
        <taxon>Ochrophyta</taxon>
        <taxon>Bolidophyceae</taxon>
        <taxon>Parmales</taxon>
        <taxon>Triparmaceae</taxon>
        <taxon>Tetraparma</taxon>
    </lineage>
</organism>
<feature type="compositionally biased region" description="Basic and acidic residues" evidence="8">
    <location>
        <begin position="1178"/>
        <end position="1187"/>
    </location>
</feature>
<evidence type="ECO:0000256" key="6">
    <source>
        <dbReference type="ARBA" id="ARBA00022989"/>
    </source>
</evidence>
<feature type="transmembrane region" description="Helical" evidence="9">
    <location>
        <begin position="70"/>
        <end position="90"/>
    </location>
</feature>
<feature type="transmembrane region" description="Helical" evidence="9">
    <location>
        <begin position="110"/>
        <end position="126"/>
    </location>
</feature>
<feature type="compositionally biased region" description="Low complexity" evidence="8">
    <location>
        <begin position="287"/>
        <end position="303"/>
    </location>
</feature>
<accession>A0ABQ6MAN7</accession>
<reference evidence="10 11" key="1">
    <citation type="journal article" date="2023" name="Commun. Biol.">
        <title>Genome analysis of Parmales, the sister group of diatoms, reveals the evolutionary specialization of diatoms from phago-mixotrophs to photoautotrophs.</title>
        <authorList>
            <person name="Ban H."/>
            <person name="Sato S."/>
            <person name="Yoshikawa S."/>
            <person name="Yamada K."/>
            <person name="Nakamura Y."/>
            <person name="Ichinomiya M."/>
            <person name="Sato N."/>
            <person name="Blanc-Mathieu R."/>
            <person name="Endo H."/>
            <person name="Kuwata A."/>
            <person name="Ogata H."/>
        </authorList>
    </citation>
    <scope>NUCLEOTIDE SEQUENCE [LARGE SCALE GENOMIC DNA]</scope>
</reference>
<keyword evidence="3" id="KW-1003">Cell membrane</keyword>
<name>A0ABQ6MAN7_9STRA</name>
<comment type="subcellular location">
    <subcellularLocation>
        <location evidence="1">Cell inner membrane</location>
        <topology evidence="1">Multi-pass membrane protein</topology>
    </subcellularLocation>
</comment>
<feature type="region of interest" description="Disordered" evidence="8">
    <location>
        <begin position="630"/>
        <end position="665"/>
    </location>
</feature>
<evidence type="ECO:0000256" key="2">
    <source>
        <dbReference type="ARBA" id="ARBA00022448"/>
    </source>
</evidence>
<keyword evidence="2" id="KW-0813">Transport</keyword>
<feature type="region of interest" description="Disordered" evidence="8">
    <location>
        <begin position="807"/>
        <end position="830"/>
    </location>
</feature>
<comment type="caution">
    <text evidence="10">The sequence shown here is derived from an EMBL/GenBank/DDBJ whole genome shotgun (WGS) entry which is preliminary data.</text>
</comment>
<feature type="transmembrane region" description="Helical" evidence="9">
    <location>
        <begin position="165"/>
        <end position="185"/>
    </location>
</feature>
<dbReference type="Pfam" id="PF03222">
    <property type="entry name" value="Trp_Tyr_perm"/>
    <property type="match status" value="1"/>
</dbReference>
<feature type="compositionally biased region" description="Polar residues" evidence="8">
    <location>
        <begin position="249"/>
        <end position="274"/>
    </location>
</feature>
<evidence type="ECO:0000256" key="3">
    <source>
        <dbReference type="ARBA" id="ARBA00022475"/>
    </source>
</evidence>
<keyword evidence="6 9" id="KW-1133">Transmembrane helix</keyword>
<keyword evidence="4" id="KW-0997">Cell inner membrane</keyword>
<feature type="compositionally biased region" description="Low complexity" evidence="8">
    <location>
        <begin position="223"/>
        <end position="243"/>
    </location>
</feature>
<dbReference type="InterPro" id="IPR018227">
    <property type="entry name" value="Amino_acid_transport_2"/>
</dbReference>
<feature type="region of interest" description="Disordered" evidence="8">
    <location>
        <begin position="967"/>
        <end position="1206"/>
    </location>
</feature>
<protein>
    <submittedName>
        <fullName evidence="10">Uncharacterized protein</fullName>
    </submittedName>
</protein>
<gene>
    <name evidence="10" type="ORF">TeGR_g13347</name>
</gene>
<feature type="compositionally biased region" description="Basic and acidic residues" evidence="8">
    <location>
        <begin position="987"/>
        <end position="1044"/>
    </location>
</feature>
<keyword evidence="11" id="KW-1185">Reference proteome</keyword>